<feature type="domain" description="DEP" evidence="4">
    <location>
        <begin position="60"/>
        <end position="137"/>
    </location>
</feature>
<protein>
    <recommendedName>
        <fullName evidence="10">RGS domain-containing protein</fullName>
    </recommendedName>
</protein>
<evidence type="ECO:0000313" key="8">
    <source>
        <dbReference type="EMBL" id="PAA72122.1"/>
    </source>
</evidence>
<feature type="compositionally biased region" description="Polar residues" evidence="2">
    <location>
        <begin position="339"/>
        <end position="349"/>
    </location>
</feature>
<feature type="compositionally biased region" description="Polar residues" evidence="2">
    <location>
        <begin position="601"/>
        <end position="610"/>
    </location>
</feature>
<keyword evidence="9" id="KW-1185">Reference proteome</keyword>
<dbReference type="GO" id="GO:0005737">
    <property type="term" value="C:cytoplasm"/>
    <property type="evidence" value="ECO:0007669"/>
    <property type="project" value="TreeGrafter"/>
</dbReference>
<dbReference type="OrthoDB" id="196547at2759"/>
<accession>A0A267EJY5</accession>
<dbReference type="InterPro" id="IPR044926">
    <property type="entry name" value="RGS_subdomain_2"/>
</dbReference>
<dbReference type="PROSITE" id="PS50186">
    <property type="entry name" value="DEP"/>
    <property type="match status" value="1"/>
</dbReference>
<dbReference type="InterPro" id="IPR047017">
    <property type="entry name" value="RGS6/7/9/11_DHEX_sf"/>
</dbReference>
<dbReference type="Gene3D" id="1.10.167.10">
    <property type="entry name" value="Regulator of G-protein Signalling 4, domain 2"/>
    <property type="match status" value="1"/>
</dbReference>
<dbReference type="PANTHER" id="PTHR45746:SF5">
    <property type="entry name" value="REGULATOR OF G-PROTEIN SIGNALING 7"/>
    <property type="match status" value="1"/>
</dbReference>
<evidence type="ECO:0000313" key="6">
    <source>
        <dbReference type="EMBL" id="PAA50950.1"/>
    </source>
</evidence>
<feature type="domain" description="RGS" evidence="3">
    <location>
        <begin position="384"/>
        <end position="499"/>
    </location>
</feature>
<dbReference type="GO" id="GO:0043005">
    <property type="term" value="C:neuron projection"/>
    <property type="evidence" value="ECO:0007669"/>
    <property type="project" value="TreeGrafter"/>
</dbReference>
<dbReference type="STRING" id="282301.A0A267EJY5"/>
<feature type="region of interest" description="Disordered" evidence="2">
    <location>
        <begin position="248"/>
        <end position="271"/>
    </location>
</feature>
<evidence type="ECO:0000313" key="5">
    <source>
        <dbReference type="EMBL" id="PAA50144.1"/>
    </source>
</evidence>
<organism evidence="7 9">
    <name type="scientific">Macrostomum lignano</name>
    <dbReference type="NCBI Taxonomy" id="282301"/>
    <lineage>
        <taxon>Eukaryota</taxon>
        <taxon>Metazoa</taxon>
        <taxon>Spiralia</taxon>
        <taxon>Lophotrochozoa</taxon>
        <taxon>Platyhelminthes</taxon>
        <taxon>Rhabditophora</taxon>
        <taxon>Macrostomorpha</taxon>
        <taxon>Macrostomida</taxon>
        <taxon>Macrostomidae</taxon>
        <taxon>Macrostomum</taxon>
    </lineage>
</organism>
<dbReference type="InterPro" id="IPR016137">
    <property type="entry name" value="RGS"/>
</dbReference>
<reference evidence="7 9" key="1">
    <citation type="submission" date="2017-06" db="EMBL/GenBank/DDBJ databases">
        <title>A platform for efficient transgenesis in Macrostomum lignano, a flatworm model organism for stem cell research.</title>
        <authorList>
            <person name="Berezikov E."/>
        </authorList>
    </citation>
    <scope>NUCLEOTIDE SEQUENCE [LARGE SCALE GENOMIC DNA]</scope>
    <source>
        <strain evidence="7">DV1</strain>
        <tissue evidence="7">Whole organism</tissue>
    </source>
</reference>
<dbReference type="InterPro" id="IPR036388">
    <property type="entry name" value="WH-like_DNA-bd_sf"/>
</dbReference>
<evidence type="ECO:0000256" key="2">
    <source>
        <dbReference type="SAM" id="MobiDB-lite"/>
    </source>
</evidence>
<dbReference type="Gene3D" id="1.10.1240.60">
    <property type="match status" value="1"/>
</dbReference>
<dbReference type="Pfam" id="PF00610">
    <property type="entry name" value="DEP"/>
    <property type="match status" value="1"/>
</dbReference>
<dbReference type="InterPro" id="IPR040759">
    <property type="entry name" value="RGS_DHEX"/>
</dbReference>
<dbReference type="CDD" id="cd04450">
    <property type="entry name" value="DEP_RGS7-like"/>
    <property type="match status" value="1"/>
</dbReference>
<dbReference type="InterPro" id="IPR036390">
    <property type="entry name" value="WH_DNA-bd_sf"/>
</dbReference>
<gene>
    <name evidence="8" type="ORF">BOX15_Mlig015244g1</name>
    <name evidence="7" type="ORF">BOX15_Mlig015244g2</name>
    <name evidence="6" type="ORF">BOX15_Mlig015244g3</name>
    <name evidence="5" type="ORF">BOX15_Mlig015244g4</name>
</gene>
<proteinExistence type="predicted"/>
<feature type="region of interest" description="Disordered" evidence="2">
    <location>
        <begin position="537"/>
        <end position="610"/>
    </location>
</feature>
<dbReference type="EMBL" id="NIVC01003529">
    <property type="protein sequence ID" value="PAA50950.1"/>
    <property type="molecule type" value="Genomic_DNA"/>
</dbReference>
<dbReference type="GO" id="GO:0035556">
    <property type="term" value="P:intracellular signal transduction"/>
    <property type="evidence" value="ECO:0007669"/>
    <property type="project" value="InterPro"/>
</dbReference>
<dbReference type="AlphaFoldDB" id="A0A267EJY5"/>
<dbReference type="GO" id="GO:0005886">
    <property type="term" value="C:plasma membrane"/>
    <property type="evidence" value="ECO:0007669"/>
    <property type="project" value="TreeGrafter"/>
</dbReference>
<dbReference type="PANTHER" id="PTHR45746">
    <property type="entry name" value="LP21163P"/>
    <property type="match status" value="1"/>
</dbReference>
<sequence length="610" mass="67946">MTLVNCASDVSEDEEGRQVTDHQQQQQQTVGCSSSSALDNWRHTHVVTKLEAMVQAMQHPQTGVTFRAQKAFLTSVPAAVAGSDLIAWVRRYTGAEEPTEANHIASLLAIYGYVYPLSDDYSLAVRDDPSCLYRFQSPYYWLSISGRPDNLDYAIHLVKRMIRSKQKPGFEDFEKLALSKLQKLLADRWQFIALQAEEELKLLRERKKNDRMVLEMQEQAYWRVHRPPPGYINSVDHPVPRHFSLTQTQNRLAKQRRRRQHKESLVSSQNAHHKSGETIIACYEISKAFDWFLHTRPAAPGTAGTMAQQPANGSNSAAGTAGAGPAVDTSFTEADHSGGPSSDSAALTSGQSPWVGDDVAVFQNSLGYGESGLTPKQVKMWSAYFDFLLRDAAGREYFKQFLTKEFSSENLSFWLAVQDYKFGPNDQLRSRMTQIFDEFLAPGAPSEINIDSKTMTITQKGMQSPNRFSFEEAQEHIYLLMKKDSYQRFLRSDDYKTLLQSAIERHAMKKRGALFNFGKKAAQPTSSCAAHPTVTASISQRGKVETQSSLEASSSSGTRVLKTRPVDQAGPSGCEPVANKASAGEVAPWETEAASEKKPDSSTVTPWEDG</sequence>
<dbReference type="FunFam" id="1.10.167.10:FF:000001">
    <property type="entry name" value="Putative regulator of g-protein signaling 12"/>
    <property type="match status" value="1"/>
</dbReference>
<dbReference type="GO" id="GO:0008277">
    <property type="term" value="P:regulation of G protein-coupled receptor signaling pathway"/>
    <property type="evidence" value="ECO:0007669"/>
    <property type="project" value="InterPro"/>
</dbReference>
<evidence type="ECO:0008006" key="10">
    <source>
        <dbReference type="Google" id="ProtNLM"/>
    </source>
</evidence>
<feature type="compositionally biased region" description="Low complexity" evidence="2">
    <location>
        <begin position="310"/>
        <end position="326"/>
    </location>
</feature>
<keyword evidence="1" id="KW-0734">Signal transduction inhibitor</keyword>
<dbReference type="Gene3D" id="1.10.10.10">
    <property type="entry name" value="Winged helix-like DNA-binding domain superfamily/Winged helix DNA-binding domain"/>
    <property type="match status" value="1"/>
</dbReference>
<dbReference type="Pfam" id="PF18148">
    <property type="entry name" value="RGS_DHEX"/>
    <property type="match status" value="1"/>
</dbReference>
<dbReference type="GO" id="GO:0005096">
    <property type="term" value="F:GTPase activator activity"/>
    <property type="evidence" value="ECO:0007669"/>
    <property type="project" value="TreeGrafter"/>
</dbReference>
<evidence type="ECO:0000259" key="4">
    <source>
        <dbReference type="PROSITE" id="PS50186"/>
    </source>
</evidence>
<dbReference type="InterPro" id="IPR047016">
    <property type="entry name" value="RGS6/7/9/11"/>
</dbReference>
<dbReference type="SMART" id="SM00315">
    <property type="entry name" value="RGS"/>
    <property type="match status" value="1"/>
</dbReference>
<evidence type="ECO:0000313" key="9">
    <source>
        <dbReference type="Proteomes" id="UP000215902"/>
    </source>
</evidence>
<dbReference type="Proteomes" id="UP000215902">
    <property type="component" value="Unassembled WGS sequence"/>
</dbReference>
<dbReference type="PROSITE" id="PS50132">
    <property type="entry name" value="RGS"/>
    <property type="match status" value="1"/>
</dbReference>
<dbReference type="EMBL" id="NIVC01003709">
    <property type="protein sequence ID" value="PAA50144.1"/>
    <property type="molecule type" value="Genomic_DNA"/>
</dbReference>
<dbReference type="PRINTS" id="PR01301">
    <property type="entry name" value="RGSPROTEIN"/>
</dbReference>
<dbReference type="GO" id="GO:0009968">
    <property type="term" value="P:negative regulation of signal transduction"/>
    <property type="evidence" value="ECO:0007669"/>
    <property type="project" value="UniProtKB-KW"/>
</dbReference>
<evidence type="ECO:0000313" key="7">
    <source>
        <dbReference type="EMBL" id="PAA61217.1"/>
    </source>
</evidence>
<dbReference type="SMART" id="SM00049">
    <property type="entry name" value="DEP"/>
    <property type="match status" value="1"/>
</dbReference>
<dbReference type="EMBL" id="NIVC01001111">
    <property type="protein sequence ID" value="PAA72122.1"/>
    <property type="molecule type" value="Genomic_DNA"/>
</dbReference>
<dbReference type="SUPFAM" id="SSF48097">
    <property type="entry name" value="Regulator of G-protein signaling, RGS"/>
    <property type="match status" value="1"/>
</dbReference>
<evidence type="ECO:0000256" key="1">
    <source>
        <dbReference type="ARBA" id="ARBA00022700"/>
    </source>
</evidence>
<dbReference type="InterPro" id="IPR000591">
    <property type="entry name" value="DEP_dom"/>
</dbReference>
<dbReference type="SUPFAM" id="SSF46785">
    <property type="entry name" value="Winged helix' DNA-binding domain"/>
    <property type="match status" value="1"/>
</dbReference>
<comment type="caution">
    <text evidence="7">The sequence shown here is derived from an EMBL/GenBank/DDBJ whole genome shotgun (WGS) entry which is preliminary data.</text>
</comment>
<evidence type="ECO:0000259" key="3">
    <source>
        <dbReference type="PROSITE" id="PS50132"/>
    </source>
</evidence>
<dbReference type="Pfam" id="PF00615">
    <property type="entry name" value="RGS"/>
    <property type="match status" value="1"/>
</dbReference>
<dbReference type="EMBL" id="NIVC01002059">
    <property type="protein sequence ID" value="PAA61217.1"/>
    <property type="molecule type" value="Genomic_DNA"/>
</dbReference>
<feature type="region of interest" description="Disordered" evidence="2">
    <location>
        <begin position="1"/>
        <end position="33"/>
    </location>
</feature>
<name>A0A267EJY5_9PLAT</name>
<dbReference type="InterPro" id="IPR036305">
    <property type="entry name" value="RGS_sf"/>
</dbReference>
<feature type="region of interest" description="Disordered" evidence="2">
    <location>
        <begin position="302"/>
        <end position="349"/>
    </location>
</feature>